<dbReference type="Gene3D" id="2.30.110.10">
    <property type="entry name" value="Electron Transport, Fmn-binding Protein, Chain A"/>
    <property type="match status" value="1"/>
</dbReference>
<evidence type="ECO:0000313" key="1">
    <source>
        <dbReference type="EMBL" id="WCL54205.1"/>
    </source>
</evidence>
<gene>
    <name evidence="1" type="ORF">PH603_00340</name>
</gene>
<proteinExistence type="predicted"/>
<dbReference type="InterPro" id="IPR012349">
    <property type="entry name" value="Split_barrel_FMN-bd"/>
</dbReference>
<accession>A0AAE9XSH3</accession>
<name>A0AAE9XSH3_9PROT</name>
<dbReference type="Pfam" id="PF12900">
    <property type="entry name" value="Pyridox_ox_2"/>
    <property type="match status" value="1"/>
</dbReference>
<reference evidence="1" key="1">
    <citation type="submission" date="2023-01" db="EMBL/GenBank/DDBJ databases">
        <title>The genome sequence of Kordiimonadaceae bacterium 6D33.</title>
        <authorList>
            <person name="Liu Y."/>
        </authorList>
    </citation>
    <scope>NUCLEOTIDE SEQUENCE</scope>
    <source>
        <strain evidence="1">6D33</strain>
    </source>
</reference>
<sequence length="216" mass="23968">MTAEFKKSDRSRVRRGLKRARYDTETVYAILDSHILCHVGFSVNGQPHVIPTSHWREGNRLYWHGSSASGMVRHLSAGNPACVTVSQLDGLVLARSGFSTSVNYRSVMCYGVPELVTDEAEFDRQMELFFERLAPGRWPQLRPMTTQERKATGMLVMEIEDAAAKVRAAPPGDGEEADWPVWAGVVPLVQKLQAPEVAPEGEAAPLNHPVLPTFGW</sequence>
<dbReference type="Proteomes" id="UP001217500">
    <property type="component" value="Chromosome"/>
</dbReference>
<dbReference type="EMBL" id="CP116805">
    <property type="protein sequence ID" value="WCL54205.1"/>
    <property type="molecule type" value="Genomic_DNA"/>
</dbReference>
<protein>
    <submittedName>
        <fullName evidence="1">Pyridoxamine 5'-phosphate oxidase family protein</fullName>
    </submittedName>
</protein>
<dbReference type="KEGG" id="gso:PH603_00340"/>
<dbReference type="PANTHER" id="PTHR34071:SF2">
    <property type="entry name" value="FLAVIN-NUCLEOTIDE-BINDING PROTEIN"/>
    <property type="match status" value="1"/>
</dbReference>
<evidence type="ECO:0000313" key="2">
    <source>
        <dbReference type="Proteomes" id="UP001217500"/>
    </source>
</evidence>
<organism evidence="1 2">
    <name type="scientific">Gimibacter soli</name>
    <dbReference type="NCBI Taxonomy" id="3024400"/>
    <lineage>
        <taxon>Bacteria</taxon>
        <taxon>Pseudomonadati</taxon>
        <taxon>Pseudomonadota</taxon>
        <taxon>Alphaproteobacteria</taxon>
        <taxon>Kordiimonadales</taxon>
        <taxon>Temperatibacteraceae</taxon>
        <taxon>Gimibacter</taxon>
    </lineage>
</organism>
<dbReference type="SUPFAM" id="SSF50475">
    <property type="entry name" value="FMN-binding split barrel"/>
    <property type="match status" value="1"/>
</dbReference>
<dbReference type="PANTHER" id="PTHR34071">
    <property type="entry name" value="5-NITROIMIDAZOLE ANTIBIOTICS RESISTANCE PROTEIN, NIMA-FAMILY-RELATED PROTEIN-RELATED"/>
    <property type="match status" value="1"/>
</dbReference>
<dbReference type="RefSeq" id="WP_289503924.1">
    <property type="nucleotide sequence ID" value="NZ_CP116805.1"/>
</dbReference>
<dbReference type="AlphaFoldDB" id="A0AAE9XSH3"/>
<keyword evidence="2" id="KW-1185">Reference proteome</keyword>
<dbReference type="InterPro" id="IPR024747">
    <property type="entry name" value="Pyridox_Oxase-rel"/>
</dbReference>